<evidence type="ECO:0000256" key="3">
    <source>
        <dbReference type="ARBA" id="ARBA00005227"/>
    </source>
</evidence>
<keyword evidence="6 9" id="KW-1133">Transmembrane helix</keyword>
<sequence length="686" mass="77488">MNLRLTLLLLFTSTTTTLVLAQFLDLGLKPNYYQLGDHVDLLVNKIESDKTQLPFAYFSLPFVCPPINNAKPVHLSLGEILRGDRIWQSGHDLQFGVDQPCLRLCDLRATQSGIRRASNLIKDGYVVHWSIDDLPGATTFETNNHRRKYYAAGFPLGFVDEKSDVSYLYNHLMLVIRYHQEESNGKYTIVGFEVYPKSVINEQCPGTSKDYRNFPLVYKVDERGELTKERTTIPYTYSVYWREDTVIDYDSRWDLYYENESGESQSKIHWISFVNSTVLIFLASLIVMVVMIQVLKKDIRQQSPSLPVVEGDVVGTTGSTATSTGTTGGWKNLANEVNATPKAELLLTTLVSGGVQTLIAIVGVIAITSLNSIKTKHYFFNNHQGALISFAIFCFMGSGLVSSSLGIVLHKVFRSETGIHYDIWQTLILSFMFSAVLPAFLFILMFILNFFVWAQDSSTALPFGTIVVFVLLFILIQCPLGIIGGVYGNKYKFGPKSCLSTSGGETAEDKQREKNNMRNGSFKFPRSLKSLYKQIAPVSYLKNAFIYGLIPFGIVYVELLFVFNSVWLEKTTFYYMYGFLFITTLMLFIIIIELTIVSVYVSLVYYNDANWTWLSFKVGSSIGWYIYAYSIYYFVIVLNIDDFVSSLLYFSYMGLACFIIGIACGAVGVITGLIFVKKIYSAVKLE</sequence>
<feature type="transmembrane region" description="Helical" evidence="9">
    <location>
        <begin position="544"/>
        <end position="568"/>
    </location>
</feature>
<dbReference type="GO" id="GO:0016020">
    <property type="term" value="C:membrane"/>
    <property type="evidence" value="ECO:0007669"/>
    <property type="project" value="UniProtKB-SubCell"/>
</dbReference>
<comment type="similarity">
    <text evidence="3 9">Belongs to the nonaspanin (TM9SF) (TC 9.A.2) family.</text>
</comment>
<reference evidence="10 11" key="1">
    <citation type="submission" date="2020-12" db="EMBL/GenBank/DDBJ databases">
        <title>Effect of drift, selection, and recombination on the evolution of hybrid genomes in Candida yeast pathogens.</title>
        <authorList>
            <person name="Mixao V."/>
            <person name="Ksiezopolska E."/>
            <person name="Saus E."/>
            <person name="Boekhout T."/>
            <person name="Gacser A."/>
            <person name="Gabaldon T."/>
        </authorList>
    </citation>
    <scope>NUCLEOTIDE SEQUENCE [LARGE SCALE GENOMIC DNA]</scope>
    <source>
        <strain evidence="10 11">BP57</strain>
    </source>
</reference>
<keyword evidence="4 9" id="KW-0812">Transmembrane</keyword>
<accession>A0A8H8DD82</accession>
<gene>
    <name evidence="10" type="ORF">I9W82_000192</name>
</gene>
<keyword evidence="8 9" id="KW-0472">Membrane</keyword>
<dbReference type="Proteomes" id="UP000669133">
    <property type="component" value="Unassembled WGS sequence"/>
</dbReference>
<dbReference type="OrthoDB" id="1666796at2759"/>
<dbReference type="EMBL" id="JAEOAQ010000001">
    <property type="protein sequence ID" value="KAG5421102.1"/>
    <property type="molecule type" value="Genomic_DNA"/>
</dbReference>
<evidence type="ECO:0000256" key="6">
    <source>
        <dbReference type="ARBA" id="ARBA00022989"/>
    </source>
</evidence>
<feature type="transmembrane region" description="Helical" evidence="9">
    <location>
        <begin position="270"/>
        <end position="295"/>
    </location>
</feature>
<evidence type="ECO:0000256" key="5">
    <source>
        <dbReference type="ARBA" id="ARBA00022729"/>
    </source>
</evidence>
<dbReference type="GO" id="GO:0005794">
    <property type="term" value="C:Golgi apparatus"/>
    <property type="evidence" value="ECO:0007669"/>
    <property type="project" value="UniProtKB-SubCell"/>
</dbReference>
<evidence type="ECO:0000256" key="8">
    <source>
        <dbReference type="ARBA" id="ARBA00023136"/>
    </source>
</evidence>
<dbReference type="PANTHER" id="PTHR10766">
    <property type="entry name" value="TRANSMEMBRANE 9 SUPERFAMILY PROTEIN"/>
    <property type="match status" value="1"/>
</dbReference>
<feature type="chain" id="PRO_5034884665" description="Transmembrane 9 superfamily member" evidence="9">
    <location>
        <begin position="22"/>
        <end position="686"/>
    </location>
</feature>
<comment type="caution">
    <text evidence="10">The sequence shown here is derived from an EMBL/GenBank/DDBJ whole genome shotgun (WGS) entry which is preliminary data.</text>
</comment>
<comment type="subcellular location">
    <subcellularLocation>
        <location evidence="2">Golgi apparatus</location>
    </subcellularLocation>
    <subcellularLocation>
        <location evidence="1">Membrane</location>
        <topology evidence="1">Multi-pass membrane protein</topology>
    </subcellularLocation>
</comment>
<dbReference type="InterPro" id="IPR004240">
    <property type="entry name" value="EMP70"/>
</dbReference>
<keyword evidence="7" id="KW-0333">Golgi apparatus</keyword>
<dbReference type="AlphaFoldDB" id="A0A8H8DD82"/>
<keyword evidence="5 9" id="KW-0732">Signal</keyword>
<evidence type="ECO:0000256" key="1">
    <source>
        <dbReference type="ARBA" id="ARBA00004141"/>
    </source>
</evidence>
<feature type="transmembrane region" description="Helical" evidence="9">
    <location>
        <begin position="345"/>
        <end position="367"/>
    </location>
</feature>
<dbReference type="GeneID" id="93648821"/>
<feature type="transmembrane region" description="Helical" evidence="9">
    <location>
        <begin position="429"/>
        <end position="454"/>
    </location>
</feature>
<feature type="transmembrane region" description="Helical" evidence="9">
    <location>
        <begin position="622"/>
        <end position="640"/>
    </location>
</feature>
<feature type="transmembrane region" description="Helical" evidence="9">
    <location>
        <begin position="387"/>
        <end position="409"/>
    </location>
</feature>
<feature type="transmembrane region" description="Helical" evidence="9">
    <location>
        <begin position="652"/>
        <end position="676"/>
    </location>
</feature>
<dbReference type="RefSeq" id="XP_067550218.1">
    <property type="nucleotide sequence ID" value="XM_067690718.1"/>
</dbReference>
<feature type="transmembrane region" description="Helical" evidence="9">
    <location>
        <begin position="574"/>
        <end position="601"/>
    </location>
</feature>
<feature type="signal peptide" evidence="9">
    <location>
        <begin position="1"/>
        <end position="21"/>
    </location>
</feature>
<organism evidence="10 11">
    <name type="scientific">Candida metapsilosis</name>
    <dbReference type="NCBI Taxonomy" id="273372"/>
    <lineage>
        <taxon>Eukaryota</taxon>
        <taxon>Fungi</taxon>
        <taxon>Dikarya</taxon>
        <taxon>Ascomycota</taxon>
        <taxon>Saccharomycotina</taxon>
        <taxon>Pichiomycetes</taxon>
        <taxon>Debaryomycetaceae</taxon>
        <taxon>Candida/Lodderomyces clade</taxon>
        <taxon>Candida</taxon>
    </lineage>
</organism>
<evidence type="ECO:0000313" key="11">
    <source>
        <dbReference type="Proteomes" id="UP000669133"/>
    </source>
</evidence>
<evidence type="ECO:0000256" key="4">
    <source>
        <dbReference type="ARBA" id="ARBA00022692"/>
    </source>
</evidence>
<dbReference type="Pfam" id="PF02990">
    <property type="entry name" value="EMP70"/>
    <property type="match status" value="1"/>
</dbReference>
<dbReference type="PANTHER" id="PTHR10766:SF55">
    <property type="entry name" value="TRANSMEMBRANE 9 SUPERFAMILY MEMBER 4"/>
    <property type="match status" value="1"/>
</dbReference>
<dbReference type="GO" id="GO:0072657">
    <property type="term" value="P:protein localization to membrane"/>
    <property type="evidence" value="ECO:0007669"/>
    <property type="project" value="TreeGrafter"/>
</dbReference>
<protein>
    <recommendedName>
        <fullName evidence="9">Transmembrane 9 superfamily member</fullName>
    </recommendedName>
</protein>
<feature type="transmembrane region" description="Helical" evidence="9">
    <location>
        <begin position="460"/>
        <end position="487"/>
    </location>
</feature>
<name>A0A8H8DD82_9ASCO</name>
<proteinExistence type="inferred from homology"/>
<evidence type="ECO:0000313" key="10">
    <source>
        <dbReference type="EMBL" id="KAG5421102.1"/>
    </source>
</evidence>
<evidence type="ECO:0000256" key="9">
    <source>
        <dbReference type="RuleBase" id="RU363079"/>
    </source>
</evidence>
<evidence type="ECO:0000256" key="2">
    <source>
        <dbReference type="ARBA" id="ARBA00004555"/>
    </source>
</evidence>
<keyword evidence="11" id="KW-1185">Reference proteome</keyword>
<evidence type="ECO:0000256" key="7">
    <source>
        <dbReference type="ARBA" id="ARBA00023034"/>
    </source>
</evidence>